<reference evidence="1 2" key="1">
    <citation type="submission" date="2020-03" db="EMBL/GenBank/DDBJ databases">
        <title>Genomic Encyclopedia of Type Strains, Phase IV (KMG-IV): sequencing the most valuable type-strain genomes for metagenomic binning, comparative biology and taxonomic classification.</title>
        <authorList>
            <person name="Goeker M."/>
        </authorList>
    </citation>
    <scope>NUCLEOTIDE SEQUENCE [LARGE SCALE GENOMIC DNA]</scope>
    <source>
        <strain evidence="1 2">DSM 22753</strain>
    </source>
</reference>
<gene>
    <name evidence="1" type="ORF">FHT01_002175</name>
</gene>
<evidence type="ECO:0000313" key="1">
    <source>
        <dbReference type="EMBL" id="NIJ24633.1"/>
    </source>
</evidence>
<keyword evidence="2" id="KW-1185">Reference proteome</keyword>
<sequence>MEKLPGGFGAVHDSVHGVSGLWRADLNGKMMTMGYATDFSRGGLSKILQTFRSNILQKANSHKAAVFIRENINEAELYVIEVTRGAGNELIIRDICRELRKRYGLKIGKLGISK</sequence>
<proteinExistence type="predicted"/>
<organism evidence="1 2">
    <name type="scientific">Sphingomonas japonica</name>
    <dbReference type="NCBI Taxonomy" id="511662"/>
    <lineage>
        <taxon>Bacteria</taxon>
        <taxon>Pseudomonadati</taxon>
        <taxon>Pseudomonadota</taxon>
        <taxon>Alphaproteobacteria</taxon>
        <taxon>Sphingomonadales</taxon>
        <taxon>Sphingomonadaceae</taxon>
        <taxon>Sphingomonas</taxon>
    </lineage>
</organism>
<comment type="caution">
    <text evidence="1">The sequence shown here is derived from an EMBL/GenBank/DDBJ whole genome shotgun (WGS) entry which is preliminary data.</text>
</comment>
<evidence type="ECO:0000313" key="2">
    <source>
        <dbReference type="Proteomes" id="UP000788153"/>
    </source>
</evidence>
<name>A0ABX0U779_9SPHN</name>
<dbReference type="RefSeq" id="WP_140046968.1">
    <property type="nucleotide sequence ID" value="NZ_BAAAEV010000001.1"/>
</dbReference>
<protein>
    <submittedName>
        <fullName evidence="1">Uncharacterized protein</fullName>
    </submittedName>
</protein>
<dbReference type="Proteomes" id="UP000788153">
    <property type="component" value="Unassembled WGS sequence"/>
</dbReference>
<accession>A0ABX0U779</accession>
<dbReference type="EMBL" id="JAASQP010000001">
    <property type="protein sequence ID" value="NIJ24633.1"/>
    <property type="molecule type" value="Genomic_DNA"/>
</dbReference>